<sequence>MESEMSLIVQDTPPWRYRSRSPPLRRNVNRSLFRRVIVAPSSDFEGSRSDPVVSFRESETVVPVGGESSADPAVLQNAANWVSNDSITEDTPPVPETLYPFEDSGTVETVLPFEDSTAVVPEMVFFDDSDMVVPEMIPPCDETDTVVQETELSFDFSQSFLPTSTKIYEAGDNRIKKMIPYNSERVVMDFLAIYWPGMFISPQSGKSGVENIELCLQGYMVETMY</sequence>
<dbReference type="AlphaFoldDB" id="A0A8X8WRM9"/>
<dbReference type="EMBL" id="PNBA02000015">
    <property type="protein sequence ID" value="KAG6398958.1"/>
    <property type="molecule type" value="Genomic_DNA"/>
</dbReference>
<evidence type="ECO:0000313" key="3">
    <source>
        <dbReference type="Proteomes" id="UP000298416"/>
    </source>
</evidence>
<feature type="region of interest" description="Disordered" evidence="1">
    <location>
        <begin position="1"/>
        <end position="21"/>
    </location>
</feature>
<reference evidence="2" key="2">
    <citation type="submission" date="2020-08" db="EMBL/GenBank/DDBJ databases">
        <title>Plant Genome Project.</title>
        <authorList>
            <person name="Zhang R.-G."/>
        </authorList>
    </citation>
    <scope>NUCLEOTIDE SEQUENCE</scope>
    <source>
        <strain evidence="2">Huo1</strain>
        <tissue evidence="2">Leaf</tissue>
    </source>
</reference>
<name>A0A8X8WRM9_SALSN</name>
<dbReference type="Proteomes" id="UP000298416">
    <property type="component" value="Unassembled WGS sequence"/>
</dbReference>
<evidence type="ECO:0000256" key="1">
    <source>
        <dbReference type="SAM" id="MobiDB-lite"/>
    </source>
</evidence>
<accession>A0A8X8WRM9</accession>
<evidence type="ECO:0000313" key="2">
    <source>
        <dbReference type="EMBL" id="KAG6398958.1"/>
    </source>
</evidence>
<protein>
    <submittedName>
        <fullName evidence="2">Uncharacterized protein</fullName>
    </submittedName>
</protein>
<keyword evidence="3" id="KW-1185">Reference proteome</keyword>
<comment type="caution">
    <text evidence="2">The sequence shown here is derived from an EMBL/GenBank/DDBJ whole genome shotgun (WGS) entry which is preliminary data.</text>
</comment>
<organism evidence="2">
    <name type="scientific">Salvia splendens</name>
    <name type="common">Scarlet sage</name>
    <dbReference type="NCBI Taxonomy" id="180675"/>
    <lineage>
        <taxon>Eukaryota</taxon>
        <taxon>Viridiplantae</taxon>
        <taxon>Streptophyta</taxon>
        <taxon>Embryophyta</taxon>
        <taxon>Tracheophyta</taxon>
        <taxon>Spermatophyta</taxon>
        <taxon>Magnoliopsida</taxon>
        <taxon>eudicotyledons</taxon>
        <taxon>Gunneridae</taxon>
        <taxon>Pentapetalae</taxon>
        <taxon>asterids</taxon>
        <taxon>lamiids</taxon>
        <taxon>Lamiales</taxon>
        <taxon>Lamiaceae</taxon>
        <taxon>Nepetoideae</taxon>
        <taxon>Mentheae</taxon>
        <taxon>Salviinae</taxon>
        <taxon>Salvia</taxon>
        <taxon>Salvia subgen. Calosphace</taxon>
        <taxon>core Calosphace</taxon>
    </lineage>
</organism>
<gene>
    <name evidence="2" type="ORF">SASPL_140430</name>
</gene>
<reference evidence="2" key="1">
    <citation type="submission" date="2018-01" db="EMBL/GenBank/DDBJ databases">
        <authorList>
            <person name="Mao J.F."/>
        </authorList>
    </citation>
    <scope>NUCLEOTIDE SEQUENCE</scope>
    <source>
        <strain evidence="2">Huo1</strain>
        <tissue evidence="2">Leaf</tissue>
    </source>
</reference>
<proteinExistence type="predicted"/>